<dbReference type="KEGG" id="nzs:SLY_0754"/>
<sequence>MEEQQKKKILVSSAVAVVLAVVIAVLVWLMFFKKIQLSNVLKTNTEKITLTQGEITNPQQDSVLNKVKKNTDSQVKLADITITLTDESKKLKVAAKDSSKFQGHVEYNLVQASQAAPAKVELNTVLKPASEKITLTQEEITTPQQDSVLNKVKKNADSQVKLADVTLTVADNKLKVTANGSSQFKGFVEYNLS</sequence>
<evidence type="ECO:0000256" key="1">
    <source>
        <dbReference type="SAM" id="Phobius"/>
    </source>
</evidence>
<organism evidence="2 3">
    <name type="scientific">Strawberry lethal yellows phytoplasma (CPA) str. NZSb11</name>
    <dbReference type="NCBI Taxonomy" id="980422"/>
    <lineage>
        <taxon>Bacteria</taxon>
        <taxon>Bacillati</taxon>
        <taxon>Mycoplasmatota</taxon>
        <taxon>Mollicutes</taxon>
        <taxon>Acholeplasmatales</taxon>
        <taxon>Acholeplasmataceae</taxon>
        <taxon>Candidatus Phytoplasma</taxon>
        <taxon>16SrXII (Stolbur group)</taxon>
    </lineage>
</organism>
<keyword evidence="3" id="KW-1185">Reference proteome</keyword>
<reference evidence="2 3" key="1">
    <citation type="journal article" date="2013" name="BMC Genomics">
        <title>Comparison of the complete genome sequence of two closely related isolates of 'Candidatus Phytoplasma australiense' reveals genome plasticity.</title>
        <authorList>
            <person name="Andersen M.T."/>
            <person name="Liefting L.W."/>
            <person name="Havukkala I."/>
            <person name="Beever R.E."/>
        </authorList>
    </citation>
    <scope>NUCLEOTIDE SEQUENCE [LARGE SCALE GENOMIC DNA]</scope>
    <source>
        <strain evidence="2 3">NZSb11</strain>
    </source>
</reference>
<keyword evidence="1" id="KW-0812">Transmembrane</keyword>
<dbReference type="PATRIC" id="fig|980422.3.peg.690"/>
<keyword evidence="1" id="KW-1133">Transmembrane helix</keyword>
<gene>
    <name evidence="2" type="ORF">SLY_0754</name>
</gene>
<dbReference type="EMBL" id="CP002548">
    <property type="protein sequence ID" value="AGL90669.1"/>
    <property type="molecule type" value="Genomic_DNA"/>
</dbReference>
<keyword evidence="1" id="KW-0472">Membrane</keyword>
<dbReference type="Proteomes" id="UP000013941">
    <property type="component" value="Chromosome"/>
</dbReference>
<dbReference type="AlphaFoldDB" id="R4S1I9"/>
<protein>
    <submittedName>
        <fullName evidence="2">Uncharacterized protein</fullName>
    </submittedName>
</protein>
<name>R4S1I9_PHYAS</name>
<proteinExistence type="predicted"/>
<accession>R4S1I9</accession>
<feature type="transmembrane region" description="Helical" evidence="1">
    <location>
        <begin position="9"/>
        <end position="31"/>
    </location>
</feature>
<dbReference type="RefSeq" id="WP_015638141.1">
    <property type="nucleotide sequence ID" value="NC_021236.1"/>
</dbReference>
<evidence type="ECO:0000313" key="2">
    <source>
        <dbReference type="EMBL" id="AGL90669.1"/>
    </source>
</evidence>
<dbReference type="HOGENOM" id="CLU_1408043_0_0_14"/>
<evidence type="ECO:0000313" key="3">
    <source>
        <dbReference type="Proteomes" id="UP000013941"/>
    </source>
</evidence>